<name>A0A9X1VJE8_9BACT</name>
<proteinExistence type="predicted"/>
<dbReference type="Proteomes" id="UP001139193">
    <property type="component" value="Unassembled WGS sequence"/>
</dbReference>
<organism evidence="2 3">
    <name type="scientific">Hymenobacter cyanobacteriorum</name>
    <dbReference type="NCBI Taxonomy" id="2926463"/>
    <lineage>
        <taxon>Bacteria</taxon>
        <taxon>Pseudomonadati</taxon>
        <taxon>Bacteroidota</taxon>
        <taxon>Cytophagia</taxon>
        <taxon>Cytophagales</taxon>
        <taxon>Hymenobacteraceae</taxon>
        <taxon>Hymenobacter</taxon>
    </lineage>
</organism>
<evidence type="ECO:0000313" key="2">
    <source>
        <dbReference type="EMBL" id="MCI1189765.1"/>
    </source>
</evidence>
<dbReference type="AlphaFoldDB" id="A0A9X1VJE8"/>
<protein>
    <submittedName>
        <fullName evidence="2">Uncharacterized protein</fullName>
    </submittedName>
</protein>
<dbReference type="RefSeq" id="WP_241937978.1">
    <property type="nucleotide sequence ID" value="NZ_JALBGC010000006.1"/>
</dbReference>
<feature type="region of interest" description="Disordered" evidence="1">
    <location>
        <begin position="63"/>
        <end position="92"/>
    </location>
</feature>
<evidence type="ECO:0000313" key="3">
    <source>
        <dbReference type="Proteomes" id="UP001139193"/>
    </source>
</evidence>
<feature type="compositionally biased region" description="Basic and acidic residues" evidence="1">
    <location>
        <begin position="64"/>
        <end position="86"/>
    </location>
</feature>
<reference evidence="2" key="1">
    <citation type="submission" date="2022-03" db="EMBL/GenBank/DDBJ databases">
        <title>Bacterial whole genome sequence for Hymenobacter sp. DH14.</title>
        <authorList>
            <person name="Le V."/>
        </authorList>
    </citation>
    <scope>NUCLEOTIDE SEQUENCE</scope>
    <source>
        <strain evidence="2">DH14</strain>
    </source>
</reference>
<evidence type="ECO:0000256" key="1">
    <source>
        <dbReference type="SAM" id="MobiDB-lite"/>
    </source>
</evidence>
<accession>A0A9X1VJE8</accession>
<comment type="caution">
    <text evidence="2">The sequence shown here is derived from an EMBL/GenBank/DDBJ whole genome shotgun (WGS) entry which is preliminary data.</text>
</comment>
<gene>
    <name evidence="2" type="ORF">MON38_20270</name>
</gene>
<keyword evidence="3" id="KW-1185">Reference proteome</keyword>
<dbReference type="EMBL" id="JALBGC010000006">
    <property type="protein sequence ID" value="MCI1189765.1"/>
    <property type="molecule type" value="Genomic_DNA"/>
</dbReference>
<sequence>MSPQQDHPEEHQKIIDAHEKAAHYFEHALQNHRAAAEHLKKGDHEKAAHHGYTAYGFAAHAKKHAEEAALHHSHEHGHKEPLHSHEQSSSPQ</sequence>